<feature type="transmembrane region" description="Helical" evidence="7">
    <location>
        <begin position="51"/>
        <end position="69"/>
    </location>
</feature>
<feature type="transmembrane region" description="Helical" evidence="7">
    <location>
        <begin position="302"/>
        <end position="326"/>
    </location>
</feature>
<feature type="transmembrane region" description="Helical" evidence="7">
    <location>
        <begin position="333"/>
        <end position="352"/>
    </location>
</feature>
<evidence type="ECO:0000313" key="10">
    <source>
        <dbReference type="Proteomes" id="UP001500831"/>
    </source>
</evidence>
<feature type="transmembrane region" description="Helical" evidence="7">
    <location>
        <begin position="12"/>
        <end position="39"/>
    </location>
</feature>
<dbReference type="RefSeq" id="WP_344968398.1">
    <property type="nucleotide sequence ID" value="NZ_BAAAVI010000005.1"/>
</dbReference>
<dbReference type="PROSITE" id="PS50850">
    <property type="entry name" value="MFS"/>
    <property type="match status" value="1"/>
</dbReference>
<keyword evidence="4 7" id="KW-0812">Transmembrane</keyword>
<keyword evidence="10" id="KW-1185">Reference proteome</keyword>
<dbReference type="PANTHER" id="PTHR42718">
    <property type="entry name" value="MAJOR FACILITATOR SUPERFAMILY MULTIDRUG TRANSPORTER MFSC"/>
    <property type="match status" value="1"/>
</dbReference>
<dbReference type="Proteomes" id="UP001500831">
    <property type="component" value="Unassembled WGS sequence"/>
</dbReference>
<organism evidence="9 10">
    <name type="scientific">Streptosporangium fragile</name>
    <dbReference type="NCBI Taxonomy" id="46186"/>
    <lineage>
        <taxon>Bacteria</taxon>
        <taxon>Bacillati</taxon>
        <taxon>Actinomycetota</taxon>
        <taxon>Actinomycetes</taxon>
        <taxon>Streptosporangiales</taxon>
        <taxon>Streptosporangiaceae</taxon>
        <taxon>Streptosporangium</taxon>
    </lineage>
</organism>
<feature type="domain" description="Major facilitator superfamily (MFS) profile" evidence="8">
    <location>
        <begin position="15"/>
        <end position="502"/>
    </location>
</feature>
<feature type="transmembrane region" description="Helical" evidence="7">
    <location>
        <begin position="81"/>
        <end position="100"/>
    </location>
</feature>
<name>A0ABP6I7J6_9ACTN</name>
<feature type="transmembrane region" description="Helical" evidence="7">
    <location>
        <begin position="201"/>
        <end position="220"/>
    </location>
</feature>
<evidence type="ECO:0000256" key="5">
    <source>
        <dbReference type="ARBA" id="ARBA00022989"/>
    </source>
</evidence>
<evidence type="ECO:0000313" key="9">
    <source>
        <dbReference type="EMBL" id="GAA2852905.1"/>
    </source>
</evidence>
<dbReference type="InterPro" id="IPR020846">
    <property type="entry name" value="MFS_dom"/>
</dbReference>
<evidence type="ECO:0000256" key="1">
    <source>
        <dbReference type="ARBA" id="ARBA00004651"/>
    </source>
</evidence>
<feature type="transmembrane region" description="Helical" evidence="7">
    <location>
        <begin position="398"/>
        <end position="422"/>
    </location>
</feature>
<feature type="transmembrane region" description="Helical" evidence="7">
    <location>
        <begin position="167"/>
        <end position="189"/>
    </location>
</feature>
<evidence type="ECO:0000256" key="6">
    <source>
        <dbReference type="ARBA" id="ARBA00023136"/>
    </source>
</evidence>
<protein>
    <submittedName>
        <fullName evidence="9">MFS transporter</fullName>
    </submittedName>
</protein>
<feature type="transmembrane region" description="Helical" evidence="7">
    <location>
        <begin position="139"/>
        <end position="161"/>
    </location>
</feature>
<dbReference type="Gene3D" id="1.20.1250.20">
    <property type="entry name" value="MFS general substrate transporter like domains"/>
    <property type="match status" value="1"/>
</dbReference>
<keyword evidence="3" id="KW-1003">Cell membrane</keyword>
<keyword evidence="6 7" id="KW-0472">Membrane</keyword>
<feature type="transmembrane region" description="Helical" evidence="7">
    <location>
        <begin position="106"/>
        <end position="127"/>
    </location>
</feature>
<gene>
    <name evidence="9" type="ORF">GCM10010517_10670</name>
</gene>
<dbReference type="EMBL" id="BAAAVI010000005">
    <property type="protein sequence ID" value="GAA2852905.1"/>
    <property type="molecule type" value="Genomic_DNA"/>
</dbReference>
<evidence type="ECO:0000256" key="3">
    <source>
        <dbReference type="ARBA" id="ARBA00022475"/>
    </source>
</evidence>
<proteinExistence type="predicted"/>
<evidence type="ECO:0000256" key="4">
    <source>
        <dbReference type="ARBA" id="ARBA00022692"/>
    </source>
</evidence>
<dbReference type="InterPro" id="IPR036259">
    <property type="entry name" value="MFS_trans_sf"/>
</dbReference>
<sequence length="533" mass="54573">MIRDVRAAGRREWLGLAVLVLPVLLVSVTVTVLYFALPFLGAELKPTGPELLWIVDIYAFLLAGLLITMGTLGDRIGRRRLLLSGATAFGVTSVIAAYAPNAELLIAARALQGAAAASLMPPTLALIRDMFQDQRQRRMAIALWAASFAGGSVLGPIVGGWLLEHFWWGSVFLINVPVMALLLVLGPILLPEYRDPRPGRFDLLSAVLSLAAVLPIVYGVKQFAAGGFGPVAVLSVAAGLAVGAGFLHRQRRLPDPMLDLRLFAGRGFTMSLITSTLAVFALVGLFYFITQYLQMVLGLRPFVAGLLTLPAAGAALAGSILAAVIAQRIRPGCIMGGGMALGAAGFLVVSQLDAGSGRWLLISGLFLLGGGIGAVQAVASDMIVAVAPPERAGSASAVLEAATELGGALGIAILGSIGLAVYRGESAPAGRVGLSPGEAEAARETLGGAVGVAARLPEQAAAELLDVARTAFTSGMQVAALLGAVLMAVTAVFAAILLRAVRVDASAADPSAADLSAVNPAVADPSAVDGRTG</sequence>
<dbReference type="CDD" id="cd17321">
    <property type="entry name" value="MFS_MMR_MDR_like"/>
    <property type="match status" value="1"/>
</dbReference>
<dbReference type="SUPFAM" id="SSF103473">
    <property type="entry name" value="MFS general substrate transporter"/>
    <property type="match status" value="1"/>
</dbReference>
<feature type="transmembrane region" description="Helical" evidence="7">
    <location>
        <begin position="358"/>
        <end position="386"/>
    </location>
</feature>
<reference evidence="10" key="1">
    <citation type="journal article" date="2019" name="Int. J. Syst. Evol. Microbiol.">
        <title>The Global Catalogue of Microorganisms (GCM) 10K type strain sequencing project: providing services to taxonomists for standard genome sequencing and annotation.</title>
        <authorList>
            <consortium name="The Broad Institute Genomics Platform"/>
            <consortium name="The Broad Institute Genome Sequencing Center for Infectious Disease"/>
            <person name="Wu L."/>
            <person name="Ma J."/>
        </authorList>
    </citation>
    <scope>NUCLEOTIDE SEQUENCE [LARGE SCALE GENOMIC DNA]</scope>
    <source>
        <strain evidence="10">JCM 6242</strain>
    </source>
</reference>
<comment type="caution">
    <text evidence="9">The sequence shown here is derived from an EMBL/GenBank/DDBJ whole genome shotgun (WGS) entry which is preliminary data.</text>
</comment>
<dbReference type="Pfam" id="PF07690">
    <property type="entry name" value="MFS_1"/>
    <property type="match status" value="1"/>
</dbReference>
<keyword evidence="2" id="KW-0813">Transport</keyword>
<dbReference type="PANTHER" id="PTHR42718:SF47">
    <property type="entry name" value="METHYL VIOLOGEN RESISTANCE PROTEIN SMVA"/>
    <property type="match status" value="1"/>
</dbReference>
<feature type="transmembrane region" description="Helical" evidence="7">
    <location>
        <begin position="478"/>
        <end position="498"/>
    </location>
</feature>
<comment type="subcellular location">
    <subcellularLocation>
        <location evidence="1">Cell membrane</location>
        <topology evidence="1">Multi-pass membrane protein</topology>
    </subcellularLocation>
</comment>
<dbReference type="InterPro" id="IPR011701">
    <property type="entry name" value="MFS"/>
</dbReference>
<feature type="transmembrane region" description="Helical" evidence="7">
    <location>
        <begin position="268"/>
        <end position="290"/>
    </location>
</feature>
<evidence type="ECO:0000256" key="7">
    <source>
        <dbReference type="SAM" id="Phobius"/>
    </source>
</evidence>
<keyword evidence="5 7" id="KW-1133">Transmembrane helix</keyword>
<dbReference type="Gene3D" id="1.20.1720.10">
    <property type="entry name" value="Multidrug resistance protein D"/>
    <property type="match status" value="1"/>
</dbReference>
<evidence type="ECO:0000259" key="8">
    <source>
        <dbReference type="PROSITE" id="PS50850"/>
    </source>
</evidence>
<feature type="transmembrane region" description="Helical" evidence="7">
    <location>
        <begin position="226"/>
        <end position="247"/>
    </location>
</feature>
<accession>A0ABP6I7J6</accession>
<evidence type="ECO:0000256" key="2">
    <source>
        <dbReference type="ARBA" id="ARBA00022448"/>
    </source>
</evidence>